<feature type="compositionally biased region" description="Basic residues" evidence="1">
    <location>
        <begin position="255"/>
        <end position="269"/>
    </location>
</feature>
<feature type="compositionally biased region" description="Basic residues" evidence="1">
    <location>
        <begin position="347"/>
        <end position="370"/>
    </location>
</feature>
<accession>A0ABD5XSW8</accession>
<feature type="region of interest" description="Disordered" evidence="1">
    <location>
        <begin position="231"/>
        <end position="455"/>
    </location>
</feature>
<keyword evidence="3" id="KW-1185">Reference proteome</keyword>
<evidence type="ECO:0008006" key="4">
    <source>
        <dbReference type="Google" id="ProtNLM"/>
    </source>
</evidence>
<feature type="compositionally biased region" description="Basic residues" evidence="1">
    <location>
        <begin position="311"/>
        <end position="324"/>
    </location>
</feature>
<dbReference type="AlphaFoldDB" id="A0ABD5XSW8"/>
<proteinExistence type="predicted"/>
<evidence type="ECO:0000313" key="3">
    <source>
        <dbReference type="Proteomes" id="UP001596368"/>
    </source>
</evidence>
<sequence length="455" mass="48388">MSDPRHRSALSERFDLDVTGLAGDVVGLLREATTTDDAPGSNGVETAEPRVEGVALLESDPVAVPTFNGVVALRDVPEGDHRLTVNGAGVAPYSQGLAHTDDGEATTAGVDGEVVVAANEDAVKVRASPAADGPGLARVRVDDDVAGAVYDAPLAPDAADAGEVSLYAHRDGAYTAEVEDDEGGVGAFRVNPRADQATATLADVRTGKASLTSFLLTLLTETTAQAAVFEDGDADGIDEVDVPDSTSEQGATPRRPPRPSCGRRPRRPWTRPTPRPTTPTTRWRTRRTPPTRSTPPTRRTPPTPRPGGSGRRTRRTRRRTRPRPTTRVTTATTSPSSRTGSPACCARWRRGHRRRGARTRRRRRATRPRRTTGSGGCASGRPPLRTPSSGTARTCPTSSPSWSSGGSRRWSAGSTRRWRPTAEPRAAVAPPEGVVRARRRSALPGGRTPVKYAEA</sequence>
<reference evidence="2 3" key="1">
    <citation type="journal article" date="2019" name="Int. J. Syst. Evol. Microbiol.">
        <title>The Global Catalogue of Microorganisms (GCM) 10K type strain sequencing project: providing services to taxonomists for standard genome sequencing and annotation.</title>
        <authorList>
            <consortium name="The Broad Institute Genomics Platform"/>
            <consortium name="The Broad Institute Genome Sequencing Center for Infectious Disease"/>
            <person name="Wu L."/>
            <person name="Ma J."/>
        </authorList>
    </citation>
    <scope>NUCLEOTIDE SEQUENCE [LARGE SCALE GENOMIC DNA]</scope>
    <source>
        <strain evidence="2 3">DT92</strain>
    </source>
</reference>
<dbReference type="EMBL" id="JBHSZG010000001">
    <property type="protein sequence ID" value="MFC7136616.1"/>
    <property type="molecule type" value="Genomic_DNA"/>
</dbReference>
<name>A0ABD5XSW8_9EURY</name>
<evidence type="ECO:0000313" key="2">
    <source>
        <dbReference type="EMBL" id="MFC7136616.1"/>
    </source>
</evidence>
<evidence type="ECO:0000256" key="1">
    <source>
        <dbReference type="SAM" id="MobiDB-lite"/>
    </source>
</evidence>
<feature type="compositionally biased region" description="Acidic residues" evidence="1">
    <location>
        <begin position="231"/>
        <end position="242"/>
    </location>
</feature>
<feature type="compositionally biased region" description="Low complexity" evidence="1">
    <location>
        <begin position="325"/>
        <end position="342"/>
    </location>
</feature>
<protein>
    <recommendedName>
        <fullName evidence="4">DUF4397 domain-containing protein</fullName>
    </recommendedName>
</protein>
<comment type="caution">
    <text evidence="2">The sequence shown here is derived from an EMBL/GenBank/DDBJ whole genome shotgun (WGS) entry which is preliminary data.</text>
</comment>
<gene>
    <name evidence="2" type="ORF">ACFQRB_09085</name>
</gene>
<organism evidence="2 3">
    <name type="scientific">Halobaculum litoreum</name>
    <dbReference type="NCBI Taxonomy" id="3031998"/>
    <lineage>
        <taxon>Archaea</taxon>
        <taxon>Methanobacteriati</taxon>
        <taxon>Methanobacteriota</taxon>
        <taxon>Stenosarchaea group</taxon>
        <taxon>Halobacteria</taxon>
        <taxon>Halobacteriales</taxon>
        <taxon>Haloferacaceae</taxon>
        <taxon>Halobaculum</taxon>
    </lineage>
</organism>
<feature type="compositionally biased region" description="Low complexity" evidence="1">
    <location>
        <begin position="393"/>
        <end position="415"/>
    </location>
</feature>
<dbReference type="Proteomes" id="UP001596368">
    <property type="component" value="Unassembled WGS sequence"/>
</dbReference>